<organism evidence="1 2">
    <name type="scientific">Marinicella sediminis</name>
    <dbReference type="NCBI Taxonomy" id="1792834"/>
    <lineage>
        <taxon>Bacteria</taxon>
        <taxon>Pseudomonadati</taxon>
        <taxon>Pseudomonadota</taxon>
        <taxon>Gammaproteobacteria</taxon>
        <taxon>Lysobacterales</taxon>
        <taxon>Marinicellaceae</taxon>
        <taxon>Marinicella</taxon>
    </lineage>
</organism>
<name>A0ABV7JC20_9GAMM</name>
<protein>
    <submittedName>
        <fullName evidence="1">Uncharacterized protein</fullName>
    </submittedName>
</protein>
<keyword evidence="2" id="KW-1185">Reference proteome</keyword>
<dbReference type="RefSeq" id="WP_157892945.1">
    <property type="nucleotide sequence ID" value="NZ_JBHRTS010000009.1"/>
</dbReference>
<sequence length="393" mass="42244">MPLMAGATKGAWHTVPVFNQAPLEVKIGTYSEGANPDLLFAILWNDGNNNRLDAVRIPAPYDGTGITSTSLENTATLFALGDICTDGMNVVVPYIKDFNLEVSRYNGNSWSQSTVPGTTTNNFDNADCSQTSDGMFLSTHDLTDSKTEIYQSTNAGGSYTFYGRYTSSGPFDGAIREPYASNFDDRTLMGLNQLPNGQVRVTHTSTAGPSPNFNHTPIELLAPPNGFTFVKEGGARFNGAGVTFTYNSQGTARVVEFPEAGPFSVVERDLGPINNTGSQFTFQGGAVFTFFDMDNEPVTTKALWGDYWFFDSFNGAAPTAVDPTFPLSGIGGPVDVCQLELTGEYTQETNLVVGGPRIGSDGTDLRMRQVGVDSVFKDGFESGDTTAWFATCP</sequence>
<evidence type="ECO:0000313" key="2">
    <source>
        <dbReference type="Proteomes" id="UP001595533"/>
    </source>
</evidence>
<evidence type="ECO:0000313" key="1">
    <source>
        <dbReference type="EMBL" id="MFC3195665.1"/>
    </source>
</evidence>
<proteinExistence type="predicted"/>
<dbReference type="Proteomes" id="UP001595533">
    <property type="component" value="Unassembled WGS sequence"/>
</dbReference>
<accession>A0ABV7JC20</accession>
<dbReference type="EMBL" id="JBHRTS010000009">
    <property type="protein sequence ID" value="MFC3195665.1"/>
    <property type="molecule type" value="Genomic_DNA"/>
</dbReference>
<comment type="caution">
    <text evidence="1">The sequence shown here is derived from an EMBL/GenBank/DDBJ whole genome shotgun (WGS) entry which is preliminary data.</text>
</comment>
<reference evidence="2" key="1">
    <citation type="journal article" date="2019" name="Int. J. Syst. Evol. Microbiol.">
        <title>The Global Catalogue of Microorganisms (GCM) 10K type strain sequencing project: providing services to taxonomists for standard genome sequencing and annotation.</title>
        <authorList>
            <consortium name="The Broad Institute Genomics Platform"/>
            <consortium name="The Broad Institute Genome Sequencing Center for Infectious Disease"/>
            <person name="Wu L."/>
            <person name="Ma J."/>
        </authorList>
    </citation>
    <scope>NUCLEOTIDE SEQUENCE [LARGE SCALE GENOMIC DNA]</scope>
    <source>
        <strain evidence="2">KCTC 42953</strain>
    </source>
</reference>
<gene>
    <name evidence="1" type="ORF">ACFODZ_15530</name>
</gene>